<proteinExistence type="predicted"/>
<keyword evidence="1" id="KW-0472">Membrane</keyword>
<name>A0AA85IZ81_TRIRE</name>
<organism evidence="3 4">
    <name type="scientific">Trichobilharzia regenti</name>
    <name type="common">Nasal bird schistosome</name>
    <dbReference type="NCBI Taxonomy" id="157069"/>
    <lineage>
        <taxon>Eukaryota</taxon>
        <taxon>Metazoa</taxon>
        <taxon>Spiralia</taxon>
        <taxon>Lophotrochozoa</taxon>
        <taxon>Platyhelminthes</taxon>
        <taxon>Trematoda</taxon>
        <taxon>Digenea</taxon>
        <taxon>Strigeidida</taxon>
        <taxon>Schistosomatoidea</taxon>
        <taxon>Schistosomatidae</taxon>
        <taxon>Trichobilharzia</taxon>
    </lineage>
</organism>
<sequence>MIFHHLLSLLLSICSSFIEGFYFQKLSPSSVEKSKIKGGINKISDGKGILHNAIGTLNNINQDNVFVRIGSNNTFKCGILPKSVSSQLQGVWNAKMINGEMDLLSFKRINNTEIVIQPPIGASVYYKTGWTEILCSFKELQSSKVIFSFKRLIKVVGCPIFGTLNGVDTGDVILPFGSNKKLRCAIKPDNIESTLKGYWLAKQVGGEKDLLTIKSLKNTISIEPPVNSSSYETPGVTEIQCIYKSQQNTSLYSFKRTVRIEDPQIFGTMNNQDNSIIYLQTNTSKKVSCNLYPKEMQKKYPGYWIGRILSNKDNIIEMNTTATTNGTVVFQPPKPYKTYTNRGKAQVECIYKLYKNNKVLVRFINTIIVYTNQVSHYLDIHSEYIYRIHLGSNRRICCASYEKTEQTPYTWKISVPKGIEGTLVSYNGMNCIQPRKGYLTYLTPGTFKVTCDLRTKSGKSTGISKTKTVHLVASYDCNTRSKQNPVNLTYSVGSNNQFACCHTPRLLHSDGYCNLLLSGRKKREQVYPKDELSIEYCDNDYIFGPPNNKHVYSDEKQWSIQCSYLKKNYNVQYDSLKTHMKVVNDVKLYFTYHVDKFHFSSDIDSDSDSDDDNDNEQINIGCIVERDPLALVHSKGIHKITMRGQAAKYFEINYSGKYPTIKSRRLPIDHESESAVYGYVLFQCSYTFYNGEKFTTEMAIYISDKEKPTYEPPSIVIITIKSSLMSMWWFVWWIIVLYTISWIVFHQIYAANEELSDSQIDVQMFLDNCYAIQNIDHQHHHPIVVSINQVQQLSHDPSYDFVELFILNRDEIDNELFTQIRGFIQMYQSYYLMVNHWKSLWLTNDREGLEESAQMIAVFIRKYMKDNSESQQVNDDRSLPQFNPDTPLEFAEMNTPSMQEVQPFDNVCDELLLVYI</sequence>
<protein>
    <recommendedName>
        <fullName evidence="5">Ig-like domain-containing protein</fullName>
    </recommendedName>
</protein>
<dbReference type="Proteomes" id="UP000050795">
    <property type="component" value="Unassembled WGS sequence"/>
</dbReference>
<keyword evidence="1" id="KW-1133">Transmembrane helix</keyword>
<keyword evidence="1" id="KW-0812">Transmembrane</keyword>
<dbReference type="AlphaFoldDB" id="A0AA85IZ81"/>
<reference evidence="3" key="1">
    <citation type="submission" date="2022-06" db="EMBL/GenBank/DDBJ databases">
        <authorList>
            <person name="Berger JAMES D."/>
            <person name="Berger JAMES D."/>
        </authorList>
    </citation>
    <scope>NUCLEOTIDE SEQUENCE [LARGE SCALE GENOMIC DNA]</scope>
</reference>
<evidence type="ECO:0008006" key="5">
    <source>
        <dbReference type="Google" id="ProtNLM"/>
    </source>
</evidence>
<feature type="transmembrane region" description="Helical" evidence="1">
    <location>
        <begin position="727"/>
        <end position="745"/>
    </location>
</feature>
<evidence type="ECO:0000256" key="1">
    <source>
        <dbReference type="SAM" id="Phobius"/>
    </source>
</evidence>
<dbReference type="WBParaSite" id="TREG1_119670.2">
    <property type="protein sequence ID" value="TREG1_119670.2"/>
    <property type="gene ID" value="TREG1_119670"/>
</dbReference>
<feature type="signal peptide" evidence="2">
    <location>
        <begin position="1"/>
        <end position="20"/>
    </location>
</feature>
<evidence type="ECO:0000313" key="3">
    <source>
        <dbReference type="Proteomes" id="UP000050795"/>
    </source>
</evidence>
<reference evidence="4" key="2">
    <citation type="submission" date="2023-11" db="UniProtKB">
        <authorList>
            <consortium name="WormBaseParasite"/>
        </authorList>
    </citation>
    <scope>IDENTIFICATION</scope>
</reference>
<evidence type="ECO:0000256" key="2">
    <source>
        <dbReference type="SAM" id="SignalP"/>
    </source>
</evidence>
<keyword evidence="3" id="KW-1185">Reference proteome</keyword>
<accession>A0AA85IZ81</accession>
<keyword evidence="2" id="KW-0732">Signal</keyword>
<feature type="chain" id="PRO_5041661067" description="Ig-like domain-containing protein" evidence="2">
    <location>
        <begin position="21"/>
        <end position="916"/>
    </location>
</feature>
<evidence type="ECO:0000313" key="4">
    <source>
        <dbReference type="WBParaSite" id="TREG1_119670.2"/>
    </source>
</evidence>